<sequence length="3082" mass="346242">MASSRDASGFLINHVIFPAKLPQHEEDLDTERSGEQLLIQLLNDTLENFLAECAPGLHVKWKPVCCALQHLANGCTDDEASLSSALRRLEPADATIIHVKAQNAGLLLFRPDAESVMAHAFEASAQSEHVMGSSDRLTWRFPGQTVIFRSHLLHDSAFVDELAAMVLQMSVESVESSMHTRKKASSAVTEERETANPRLVTEALMAILSAWGHSCQSPDIVKHVRDDVNWSHSRLPWRRSPLWLVARVSIQILLSHTCTAEEVRIQYKNFMAFFVARLCNNIITDPVDADVKMIAATKAARRLAKLRDDAFPFVGDAVRLAVANVHAKLDSSWSKFQTQESPSIPSLPTEATIDDCTLRLANSRDYLRSVALGHDEKPEPSNVPLESGPRLAFKEDGLPQLRRASDSTHNLFLLTDFEVWVMNDLHSWTSCRNGTETDCDSLLNVMRTYVEIAREEYKDNPRSLSVMLLAALEIWKALDTICLQLYPLMRKFGPAIPGIANPLLLPQIHQMKCLDRIENHLAKRWKEWDPSNPSILGQLSERSFCFQFYAQSQPHQAMRKKINDEASERRVRKRSEWMDRSEHHRVLLHEASRMEHTQDINKRGQPYCKNGCPKCSKEKKAHKMRINVDEWPLPADEVQARAAVFELDCPAGFSAWRDATWLIIQDLGRTTYSHGRPVLQPLQEYGPLIPHASNVRGRTITIASQAKSFLKSHYRDHAFPVTFEKIAVNNGLRYGLVDSSKLNCWVMDQMSPPSFDQHCISLLPSGPYSNLQDFVNSTSRTPNESLAAQQKCHPGITSHEFLAFSSLRAGERIQWLNIIRELGSADLSFNAAEVHVLIRQAALQAGSRAKHTVLREAHIPFADPNFCARLINLLDGHLSNITSNWREQSRLATIALLGLRTLTLSVDPSTAALAMQLLRGVRKVALRWCRDISSNVEKCKTEAESGRMRVFLCQSALTCRMTYDTDHGRTDLVLADQSDVADFVESAIYLNDNYSAYQQNASTEIRQSVLLDKKLSRRVSSRLRDLISVSGSGINDGIKNAYEVTGLHLNWKLVAGKRGRWMACSRTLQPSGVVQFCHYDVLSGTLLLDGRRVGRLPLEYMSAPLYSRVFDSRILNVTRSQLPCMEYTALKSINGHQVHLAMRHGELLIKAVVGERHLRLIPHEVLKLDLPRCLTDGFIHWMDLRSGEIEFRPLKSPWDIPERTWRLQFEGNGSSYLEIGNKRLVDGDSKLGKAVLNILQALEYRHNIIIHSTSGGIEAEIPRMRLTFTVNDDGRLESKQLRGIVEPDQSIGCLFGLRNKLILRNMDLHPNIPHRSVVIPYGPVSVSRSSDHSRVTIQLGYASKLPFMQYQVDIRLSRLRSQQGALSKLFLAYLHAVTGWVMSDPLSGHTGTQEALRILREQSLRTSASINEEVVPLLNMIAELTPSRFFYPRDLRKMQEVEFQSALGELAQHEDFHSLVEDLVGYASQLDMLETGPSPVLILESRGDPVLLLRAANRNSCLRNTHLGEKERCDTVYVARDGNGDSAEARRVYEVASLVRLWPKKTDVARDLASRVKQWGQIEGYNQKLDLSELTCSDLLEFPVGRKWGSLYELCRGCDRSIDQYKLVRLFAMVVFAQAESLPDVRTLLGIASSGMFTDIQAAKSRYDLTFGVFPDHSLLHSTVSKYMSEPVKAKNESHEEWEGRLAAFRIKMEQDVPSIVNHILGLWPCDVPGVPLSLVRSIARHTEAMTECEGYFTSWNDNRKFMMHIAGVESELRKIWSGPVDIPLRVLPKRSNLTCERASVVLAPDLIGLLSQRTSPKPPIIPLPIQASRPSQPAKHLPGLEELGGIIESMMDDDEPTRTAYAKDLDASLSSLKQANLPKTPETIPLHNDELLDHHAGLKKQVSAALYSTNLTLRPKELSDTVLHHVGLWPRIDTASLLACLSAHRRRSVPGHWQDFLISFGQLLSSLQRLERLLTLRHRNDILGFYKEAEESGHQSWSAAEYPDWLLIEIENDLTIRDIQAKVARKMIQPDEQRNAVLQLNMGEGKSSVIVPMVMTALSNGVTVGRLVVLKPLLRQTLDLLSQRLGGLVDRRIFHAPFTRENRLEASQVTQLRAHFEQCRTDQCVVVTLPEHMMSFRLTGRERLRTEAQLGWQIIDLEKWLSATCRDVLDESDAILDPRFQLVYSMGNQRMMDGQPDRWVLTQRLLALFSRQACRLQDEGSQDVEVDFRGRGFPVITFRKPEVGLILSDRVVEEIGRGSLLGVSLSHCSVAVRKAVLEFIRDRSVSEKTLTVVKQEFWASSSWKNLHLLRGLIANNILLFSFQQKRWLVNYGLDLSRCKMAVPYRAKGVPSISAEFGHPDVAIVLTCLSYYYNGLTSAQLRQAFDNLFRESDPASEYELWAQDCPSLSIRSLHGINLEDERSWADIIFPQLRFSKSAVDYFMTTVVFPHEGKEFPTKLSTSAWDIPSEMQPSTGFSGTNDNKFLLPLSIHQNDLPQLHHTNAMVANMLLQRENRQYLEAKDISGKRLNTERLLELFCTQTPAVTVLIDVGAQVLEANNEDVAKKWLQLSPNADAAVFFDEADVKRVVDRQGFVERLSSSGFHQNLDSCLIYLDEVHTRGVDISMPTHARAAVTLGPKTTKDRLVQACMRMRQLGCHQSLVFFAPPEVHQEIFALSDKQQDAKLNSLDVLRWSFEQTCQATSSIKPLWIMQGLEHSHRKRLCAQYLQGETSTPSNTADFSSRLEEPEGRTLQEMYGGGSGEAVFRACLTDAEARRDPTVQHLLSEWHAFKQGPSRDWSLQEEQEREIAHEVEQERELQLPPPAEPFAHTLDPAVRSFAATGTLTASASPTAAIQPAFATLRSTTAFPHLPPTSGPAQALLYATADFAGTVATAPGSFADAFLRPVKWILSRKPGMASSSDADAPLLLIISPFEADALLPAIRRNSTAVRLHVYSPKTSRAMRDFSRLDYYNVCGEAGAEAYGAEAYRADALVAAQLGVFGGSLFFEEWAAYKVVADWLGIVTDAEGVVEGVVVGRDGFVGEEGRRRMGWRVESPFGESPVGFVNALVGIRRKGHVYSQTHLGHLLGGRVLTEEGFGRV</sequence>
<evidence type="ECO:0000256" key="2">
    <source>
        <dbReference type="ARBA" id="ARBA00012759"/>
    </source>
</evidence>
<name>A0A1J9RYN0_9PEZI</name>
<dbReference type="InterPro" id="IPR051346">
    <property type="entry name" value="OTU_Deubiquitinase"/>
</dbReference>
<dbReference type="GeneID" id="31015321"/>
<dbReference type="RefSeq" id="XP_020128809.1">
    <property type="nucleotide sequence ID" value="XM_020275060.1"/>
</dbReference>
<evidence type="ECO:0000259" key="7">
    <source>
        <dbReference type="Pfam" id="PF12340"/>
    </source>
</evidence>
<reference evidence="10 11" key="1">
    <citation type="submission" date="2016-10" db="EMBL/GenBank/DDBJ databases">
        <title>Proteomics and genomics reveal pathogen-plant mechanisms compatible with a hemibiotrophic lifestyle of Diplodia corticola.</title>
        <authorList>
            <person name="Fernandes I."/>
            <person name="De Jonge R."/>
            <person name="Van De Peer Y."/>
            <person name="Devreese B."/>
            <person name="Alves A."/>
            <person name="Esteves A.C."/>
        </authorList>
    </citation>
    <scope>NUCLEOTIDE SEQUENCE [LARGE SCALE GENOMIC DNA]</scope>
    <source>
        <strain evidence="10 11">CBS 112549</strain>
    </source>
</reference>
<organism evidence="10 11">
    <name type="scientific">Diplodia corticola</name>
    <dbReference type="NCBI Taxonomy" id="236234"/>
    <lineage>
        <taxon>Eukaryota</taxon>
        <taxon>Fungi</taxon>
        <taxon>Dikarya</taxon>
        <taxon>Ascomycota</taxon>
        <taxon>Pezizomycotina</taxon>
        <taxon>Dothideomycetes</taxon>
        <taxon>Dothideomycetes incertae sedis</taxon>
        <taxon>Botryosphaeriales</taxon>
        <taxon>Botryosphaeriaceae</taxon>
        <taxon>Diplodia</taxon>
    </lineage>
</organism>
<gene>
    <name evidence="10" type="ORF">BKCO1_37000177</name>
</gene>
<dbReference type="GO" id="GO:0006508">
    <property type="term" value="P:proteolysis"/>
    <property type="evidence" value="ECO:0007669"/>
    <property type="project" value="UniProtKB-KW"/>
</dbReference>
<protein>
    <recommendedName>
        <fullName evidence="2">ubiquitinyl hydrolase 1</fullName>
        <ecNumber evidence="2">3.4.19.12</ecNumber>
    </recommendedName>
</protein>
<evidence type="ECO:0000256" key="5">
    <source>
        <dbReference type="ARBA" id="ARBA00022801"/>
    </source>
</evidence>
<evidence type="ECO:0000256" key="4">
    <source>
        <dbReference type="ARBA" id="ARBA00022786"/>
    </source>
</evidence>
<dbReference type="InterPro" id="IPR046541">
    <property type="entry name" value="DUF6606"/>
</dbReference>
<dbReference type="OrthoDB" id="3182339at2759"/>
<dbReference type="PANTHER" id="PTHR13367">
    <property type="entry name" value="UBIQUITIN THIOESTERASE"/>
    <property type="match status" value="1"/>
</dbReference>
<dbReference type="InterPro" id="IPR022105">
    <property type="entry name" value="DUF3645"/>
</dbReference>
<accession>A0A1J9RYN0</accession>
<dbReference type="EC" id="3.4.19.12" evidence="2"/>
<dbReference type="EMBL" id="MNUE01000037">
    <property type="protein sequence ID" value="OJD32549.1"/>
    <property type="molecule type" value="Genomic_DNA"/>
</dbReference>
<keyword evidence="4" id="KW-0833">Ubl conjugation pathway</keyword>
<comment type="catalytic activity">
    <reaction evidence="1">
        <text>Thiol-dependent hydrolysis of ester, thioester, amide, peptide and isopeptide bonds formed by the C-terminal Gly of ubiquitin (a 76-residue protein attached to proteins as an intracellular targeting signal).</text>
        <dbReference type="EC" id="3.4.19.12"/>
    </reaction>
</comment>
<evidence type="ECO:0000259" key="8">
    <source>
        <dbReference type="Pfam" id="PF12359"/>
    </source>
</evidence>
<proteinExistence type="predicted"/>
<dbReference type="Pfam" id="PF12340">
    <property type="entry name" value="DUF3638"/>
    <property type="match status" value="1"/>
</dbReference>
<evidence type="ECO:0000256" key="3">
    <source>
        <dbReference type="ARBA" id="ARBA00022670"/>
    </source>
</evidence>
<dbReference type="PANTHER" id="PTHR13367:SF33">
    <property type="entry name" value="P-LOOP CONTAINING NUCLEOSIDE TRIPHOSPHATE HYDROLASE PROTEIN"/>
    <property type="match status" value="1"/>
</dbReference>
<keyword evidence="6" id="KW-0788">Thiol protease</keyword>
<evidence type="ECO:0000259" key="9">
    <source>
        <dbReference type="Pfam" id="PF20255"/>
    </source>
</evidence>
<dbReference type="InterPro" id="IPR022099">
    <property type="entry name" value="DUF3638"/>
</dbReference>
<comment type="caution">
    <text evidence="10">The sequence shown here is derived from an EMBL/GenBank/DDBJ whole genome shotgun (WGS) entry which is preliminary data.</text>
</comment>
<evidence type="ECO:0000256" key="6">
    <source>
        <dbReference type="ARBA" id="ARBA00022807"/>
    </source>
</evidence>
<evidence type="ECO:0000313" key="11">
    <source>
        <dbReference type="Proteomes" id="UP000183809"/>
    </source>
</evidence>
<evidence type="ECO:0000256" key="1">
    <source>
        <dbReference type="ARBA" id="ARBA00000707"/>
    </source>
</evidence>
<feature type="domain" description="DUF3638" evidence="7">
    <location>
        <begin position="1979"/>
        <end position="2201"/>
    </location>
</feature>
<dbReference type="Proteomes" id="UP000183809">
    <property type="component" value="Unassembled WGS sequence"/>
</dbReference>
<keyword evidence="3" id="KW-0645">Protease</keyword>
<dbReference type="GO" id="GO:0004843">
    <property type="term" value="F:cysteine-type deubiquitinase activity"/>
    <property type="evidence" value="ECO:0007669"/>
    <property type="project" value="UniProtKB-EC"/>
</dbReference>
<keyword evidence="11" id="KW-1185">Reference proteome</keyword>
<feature type="domain" description="DUF6606" evidence="9">
    <location>
        <begin position="11"/>
        <end position="279"/>
    </location>
</feature>
<evidence type="ECO:0000313" key="10">
    <source>
        <dbReference type="EMBL" id="OJD32549.1"/>
    </source>
</evidence>
<keyword evidence="5" id="KW-0378">Hydrolase</keyword>
<dbReference type="Pfam" id="PF12359">
    <property type="entry name" value="DUF3645"/>
    <property type="match status" value="1"/>
</dbReference>
<dbReference type="Pfam" id="PF20255">
    <property type="entry name" value="DUF6606"/>
    <property type="match status" value="1"/>
</dbReference>
<dbReference type="STRING" id="236234.A0A1J9RYN0"/>
<feature type="domain" description="DUF3645" evidence="8">
    <location>
        <begin position="2319"/>
        <end position="2351"/>
    </location>
</feature>